<organism evidence="1 2">
    <name type="scientific">Arctium lappa</name>
    <name type="common">Greater burdock</name>
    <name type="synonym">Lappa major</name>
    <dbReference type="NCBI Taxonomy" id="4217"/>
    <lineage>
        <taxon>Eukaryota</taxon>
        <taxon>Viridiplantae</taxon>
        <taxon>Streptophyta</taxon>
        <taxon>Embryophyta</taxon>
        <taxon>Tracheophyta</taxon>
        <taxon>Spermatophyta</taxon>
        <taxon>Magnoliopsida</taxon>
        <taxon>eudicotyledons</taxon>
        <taxon>Gunneridae</taxon>
        <taxon>Pentapetalae</taxon>
        <taxon>asterids</taxon>
        <taxon>campanulids</taxon>
        <taxon>Asterales</taxon>
        <taxon>Asteraceae</taxon>
        <taxon>Carduoideae</taxon>
        <taxon>Cardueae</taxon>
        <taxon>Arctiinae</taxon>
        <taxon>Arctium</taxon>
    </lineage>
</organism>
<comment type="caution">
    <text evidence="1">The sequence shown here is derived from an EMBL/GenBank/DDBJ whole genome shotgun (WGS) entry which is preliminary data.</text>
</comment>
<evidence type="ECO:0000313" key="2">
    <source>
        <dbReference type="Proteomes" id="UP001055879"/>
    </source>
</evidence>
<proteinExistence type="predicted"/>
<evidence type="ECO:0000313" key="1">
    <source>
        <dbReference type="EMBL" id="KAI3719625.1"/>
    </source>
</evidence>
<name>A0ACB9BCF6_ARCLA</name>
<protein>
    <submittedName>
        <fullName evidence="1">Uncharacterized protein</fullName>
    </submittedName>
</protein>
<keyword evidence="2" id="KW-1185">Reference proteome</keyword>
<gene>
    <name evidence="1" type="ORF">L6452_20527</name>
</gene>
<sequence length="90" mass="9697">MKRLESKEMRILNDTSMETLERSLNEHLMLSTTQTLDLSDAPGDSARALSRGTIAGQSSPRYHPGDSALRDGAKAQSPAQSPTSQLGPKT</sequence>
<accession>A0ACB9BCF6</accession>
<dbReference type="Proteomes" id="UP001055879">
    <property type="component" value="Linkage Group LG06"/>
</dbReference>
<reference evidence="2" key="1">
    <citation type="journal article" date="2022" name="Mol. Ecol. Resour.">
        <title>The genomes of chicory, endive, great burdock and yacon provide insights into Asteraceae palaeo-polyploidization history and plant inulin production.</title>
        <authorList>
            <person name="Fan W."/>
            <person name="Wang S."/>
            <person name="Wang H."/>
            <person name="Wang A."/>
            <person name="Jiang F."/>
            <person name="Liu H."/>
            <person name="Zhao H."/>
            <person name="Xu D."/>
            <person name="Zhang Y."/>
        </authorList>
    </citation>
    <scope>NUCLEOTIDE SEQUENCE [LARGE SCALE GENOMIC DNA]</scope>
    <source>
        <strain evidence="2">cv. Niubang</strain>
    </source>
</reference>
<dbReference type="EMBL" id="CM042052">
    <property type="protein sequence ID" value="KAI3719625.1"/>
    <property type="molecule type" value="Genomic_DNA"/>
</dbReference>
<reference evidence="1 2" key="2">
    <citation type="journal article" date="2022" name="Mol. Ecol. Resour.">
        <title>The genomes of chicory, endive, great burdock and yacon provide insights into Asteraceae paleo-polyploidization history and plant inulin production.</title>
        <authorList>
            <person name="Fan W."/>
            <person name="Wang S."/>
            <person name="Wang H."/>
            <person name="Wang A."/>
            <person name="Jiang F."/>
            <person name="Liu H."/>
            <person name="Zhao H."/>
            <person name="Xu D."/>
            <person name="Zhang Y."/>
        </authorList>
    </citation>
    <scope>NUCLEOTIDE SEQUENCE [LARGE SCALE GENOMIC DNA]</scope>
    <source>
        <strain evidence="2">cv. Niubang</strain>
    </source>
</reference>